<dbReference type="Proteomes" id="UP000516160">
    <property type="component" value="Chromosome"/>
</dbReference>
<gene>
    <name evidence="7" type="ORF">HYG86_10540</name>
</gene>
<evidence type="ECO:0000256" key="3">
    <source>
        <dbReference type="ARBA" id="ARBA00022692"/>
    </source>
</evidence>
<evidence type="ECO:0000256" key="6">
    <source>
        <dbReference type="SAM" id="Phobius"/>
    </source>
</evidence>
<sequence>MLPQNVEAEFKKIAKRVTIVVLLLATSAFVFSNISVVWGIIIGGMMAITNFRLIALSTVQILELTSPTQAKAKAIVKYLIRASLTIGVMYVSFTNDWISFPALVVGLLLVKYIILFEAVYLFVKNSMKEFFHKQKLKYERGDNR</sequence>
<keyword evidence="4 6" id="KW-1133">Transmembrane helix</keyword>
<evidence type="ECO:0000313" key="8">
    <source>
        <dbReference type="Proteomes" id="UP000516160"/>
    </source>
</evidence>
<organism evidence="7 8">
    <name type="scientific">Alkalicella caledoniensis</name>
    <dbReference type="NCBI Taxonomy" id="2731377"/>
    <lineage>
        <taxon>Bacteria</taxon>
        <taxon>Bacillati</taxon>
        <taxon>Bacillota</taxon>
        <taxon>Clostridia</taxon>
        <taxon>Eubacteriales</taxon>
        <taxon>Proteinivoracaceae</taxon>
        <taxon>Alkalicella</taxon>
    </lineage>
</organism>
<dbReference type="KEGG" id="acae:HYG86_10540"/>
<dbReference type="InterPro" id="IPR005598">
    <property type="entry name" value="ATP_synth_I"/>
</dbReference>
<evidence type="ECO:0000256" key="4">
    <source>
        <dbReference type="ARBA" id="ARBA00022989"/>
    </source>
</evidence>
<reference evidence="7 8" key="1">
    <citation type="submission" date="2020-07" db="EMBL/GenBank/DDBJ databases">
        <title>Alkalicella. sp. LB2 genome.</title>
        <authorList>
            <person name="Postec A."/>
            <person name="Quemeneur M."/>
        </authorList>
    </citation>
    <scope>NUCLEOTIDE SEQUENCE [LARGE SCALE GENOMIC DNA]</scope>
    <source>
        <strain evidence="7 8">LB2</strain>
    </source>
</reference>
<evidence type="ECO:0000313" key="7">
    <source>
        <dbReference type="EMBL" id="QNO15168.1"/>
    </source>
</evidence>
<feature type="transmembrane region" description="Helical" evidence="6">
    <location>
        <begin position="99"/>
        <end position="123"/>
    </location>
</feature>
<protein>
    <submittedName>
        <fullName evidence="7">ATP synthase subunit I</fullName>
    </submittedName>
</protein>
<accession>A0A7G9W906</accession>
<keyword evidence="3 6" id="KW-0812">Transmembrane</keyword>
<comment type="subcellular location">
    <subcellularLocation>
        <location evidence="1">Cell membrane</location>
        <topology evidence="1">Multi-pass membrane protein</topology>
    </subcellularLocation>
</comment>
<evidence type="ECO:0000256" key="5">
    <source>
        <dbReference type="ARBA" id="ARBA00023136"/>
    </source>
</evidence>
<keyword evidence="8" id="KW-1185">Reference proteome</keyword>
<evidence type="ECO:0000256" key="1">
    <source>
        <dbReference type="ARBA" id="ARBA00004651"/>
    </source>
</evidence>
<keyword evidence="5 6" id="KW-0472">Membrane</keyword>
<dbReference type="Pfam" id="PF03899">
    <property type="entry name" value="ATP-synt_I"/>
    <property type="match status" value="1"/>
</dbReference>
<dbReference type="AlphaFoldDB" id="A0A7G9W906"/>
<dbReference type="EMBL" id="CP058559">
    <property type="protein sequence ID" value="QNO15168.1"/>
    <property type="molecule type" value="Genomic_DNA"/>
</dbReference>
<proteinExistence type="predicted"/>
<keyword evidence="2" id="KW-1003">Cell membrane</keyword>
<name>A0A7G9W906_ALKCA</name>
<evidence type="ECO:0000256" key="2">
    <source>
        <dbReference type="ARBA" id="ARBA00022475"/>
    </source>
</evidence>
<dbReference type="GO" id="GO:0005886">
    <property type="term" value="C:plasma membrane"/>
    <property type="evidence" value="ECO:0007669"/>
    <property type="project" value="UniProtKB-SubCell"/>
</dbReference>
<feature type="transmembrane region" description="Helical" evidence="6">
    <location>
        <begin position="13"/>
        <end position="31"/>
    </location>
</feature>
<dbReference type="RefSeq" id="WP_213165533.1">
    <property type="nucleotide sequence ID" value="NZ_CP058559.1"/>
</dbReference>